<keyword evidence="1" id="KW-0812">Transmembrane</keyword>
<dbReference type="Proteomes" id="UP000196053">
    <property type="component" value="Chromosome I"/>
</dbReference>
<keyword evidence="3" id="KW-1185">Reference proteome</keyword>
<sequence>MKIRKGFLTIIIFFSFFIISVVLFSNLSLRQGGYTKIAIRNGSTGKRVVIEDTMEIKNFIKELNKYSGGLKGINVPFTSGYRYLITINRGNSEQYLVIRNEFSICKGILKYKLDKDFIEILEKYF</sequence>
<reference evidence="3" key="1">
    <citation type="submission" date="2015-09" db="EMBL/GenBank/DDBJ databases">
        <authorList>
            <person name="Wibberg D."/>
        </authorList>
    </citation>
    <scope>NUCLEOTIDE SEQUENCE [LARGE SCALE GENOMIC DNA]</scope>
    <source>
        <strain evidence="3">SD1D</strain>
    </source>
</reference>
<evidence type="ECO:0000313" key="3">
    <source>
        <dbReference type="Proteomes" id="UP000196053"/>
    </source>
</evidence>
<feature type="transmembrane region" description="Helical" evidence="1">
    <location>
        <begin position="6"/>
        <end position="27"/>
    </location>
</feature>
<dbReference type="RefSeq" id="WP_058258065.1">
    <property type="nucleotide sequence ID" value="NZ_LN879430.1"/>
</dbReference>
<evidence type="ECO:0000313" key="2">
    <source>
        <dbReference type="EMBL" id="CUH92721.1"/>
    </source>
</evidence>
<protein>
    <submittedName>
        <fullName evidence="2">Putative membrane protein</fullName>
    </submittedName>
</protein>
<organism evidence="2 3">
    <name type="scientific">Herbinix luporum</name>
    <dbReference type="NCBI Taxonomy" id="1679721"/>
    <lineage>
        <taxon>Bacteria</taxon>
        <taxon>Bacillati</taxon>
        <taxon>Bacillota</taxon>
        <taxon>Clostridia</taxon>
        <taxon>Lachnospirales</taxon>
        <taxon>Lachnospiraceae</taxon>
        <taxon>Herbinix</taxon>
    </lineage>
</organism>
<dbReference type="EMBL" id="LN879430">
    <property type="protein sequence ID" value="CUH92721.1"/>
    <property type="molecule type" value="Genomic_DNA"/>
</dbReference>
<accession>A0A0K8J4Z0</accession>
<dbReference type="AlphaFoldDB" id="A0A0K8J4Z0"/>
<keyword evidence="1" id="KW-1133">Transmembrane helix</keyword>
<name>A0A0K8J4Z0_9FIRM</name>
<evidence type="ECO:0000256" key="1">
    <source>
        <dbReference type="SAM" id="Phobius"/>
    </source>
</evidence>
<proteinExistence type="predicted"/>
<dbReference type="KEGG" id="hsd:SD1D_1175"/>
<gene>
    <name evidence="2" type="ORF">SD1D_1175</name>
</gene>
<keyword evidence="1" id="KW-0472">Membrane</keyword>